<dbReference type="EMBL" id="LAZR01055990">
    <property type="protein sequence ID" value="KKK75158.1"/>
    <property type="molecule type" value="Genomic_DNA"/>
</dbReference>
<comment type="caution">
    <text evidence="1">The sequence shown here is derived from an EMBL/GenBank/DDBJ whole genome shotgun (WGS) entry which is preliminary data.</text>
</comment>
<dbReference type="AlphaFoldDB" id="A0A0F8Y1J9"/>
<feature type="non-terminal residue" evidence="1">
    <location>
        <position position="1"/>
    </location>
</feature>
<evidence type="ECO:0008006" key="2">
    <source>
        <dbReference type="Google" id="ProtNLM"/>
    </source>
</evidence>
<accession>A0A0F8Y1J9</accession>
<proteinExistence type="predicted"/>
<name>A0A0F8Y1J9_9ZZZZ</name>
<gene>
    <name evidence="1" type="ORF">LCGC14_2876540</name>
</gene>
<reference evidence="1" key="1">
    <citation type="journal article" date="2015" name="Nature">
        <title>Complex archaea that bridge the gap between prokaryotes and eukaryotes.</title>
        <authorList>
            <person name="Spang A."/>
            <person name="Saw J.H."/>
            <person name="Jorgensen S.L."/>
            <person name="Zaremba-Niedzwiedzka K."/>
            <person name="Martijn J."/>
            <person name="Lind A.E."/>
            <person name="van Eijk R."/>
            <person name="Schleper C."/>
            <person name="Guy L."/>
            <person name="Ettema T.J."/>
        </authorList>
    </citation>
    <scope>NUCLEOTIDE SEQUENCE</scope>
</reference>
<evidence type="ECO:0000313" key="1">
    <source>
        <dbReference type="EMBL" id="KKK75158.1"/>
    </source>
</evidence>
<sequence>DLIDTDNFNRYMHFGSHLGHFLNPNSHMIYLELNYDLSADFNLGTSFWFTQNGGGGYGEVDVDGDGDAGNDGEYDRGDIENPPFWPFESESELLTFPNNQFLDGIVESNIDWTIFADWRIPRSRIQVKASYSLEYTWNLDKVAGSERWDHILAISAGWTTF</sequence>
<protein>
    <recommendedName>
        <fullName evidence="2">DUF481 domain-containing protein</fullName>
    </recommendedName>
</protein>
<organism evidence="1">
    <name type="scientific">marine sediment metagenome</name>
    <dbReference type="NCBI Taxonomy" id="412755"/>
    <lineage>
        <taxon>unclassified sequences</taxon>
        <taxon>metagenomes</taxon>
        <taxon>ecological metagenomes</taxon>
    </lineage>
</organism>